<dbReference type="InterPro" id="IPR053148">
    <property type="entry name" value="PD-DEXK-like_domain"/>
</dbReference>
<reference evidence="3 4" key="1">
    <citation type="submission" date="2019-12" db="EMBL/GenBank/DDBJ databases">
        <authorList>
            <person name="Sun J.-Q."/>
        </authorList>
    </citation>
    <scope>NUCLEOTIDE SEQUENCE [LARGE SCALE GENOMIC DNA]</scope>
    <source>
        <strain evidence="3 4">JCM 17928</strain>
    </source>
</reference>
<comment type="caution">
    <text evidence="3">The sequence shown here is derived from an EMBL/GenBank/DDBJ whole genome shotgun (WGS) entry which is preliminary data.</text>
</comment>
<dbReference type="Pfam" id="PF06250">
    <property type="entry name" value="YhcG_C"/>
    <property type="match status" value="1"/>
</dbReference>
<protein>
    <submittedName>
        <fullName evidence="3">DUF1016 family protein</fullName>
    </submittedName>
</protein>
<dbReference type="InterPro" id="IPR041527">
    <property type="entry name" value="YhcG_N"/>
</dbReference>
<sequence length="360" mass="42311">MENHFIEIAQLIRQARNNALKAVNKELINLYWNIGHYISLKIKNAEWGDKTVGELADFLKKNHSELKGFTRTALYRMVKFYEMYCSNQFVAAVKQQIQKPDNQKHEIGATLWHQFESEDIRETILAKISWSHHRIIFGRCGTDEERIFYIKLSIKENYSVRELDRQISASLFERAITSENPKTVIQSKSKSHIGQVFKDNYVFDFLNLPENHSEDDLQKGLLLKMKDFILELGRDFIFIAEEYKLMVGNSDFYIDLLFYHRGLQCLVAFELKAGKFKPEHIGQLNFYLEAIDRDVKKEHENPSMGILLCKDKDNQVVEYSLSRSLSPTMVAKYRTQLPEKELLQQKLHDIFEEDENLNND</sequence>
<dbReference type="Proteomes" id="UP000433945">
    <property type="component" value="Unassembled WGS sequence"/>
</dbReference>
<proteinExistence type="predicted"/>
<dbReference type="OrthoDB" id="9801263at2"/>
<evidence type="ECO:0000259" key="2">
    <source>
        <dbReference type="Pfam" id="PF17761"/>
    </source>
</evidence>
<dbReference type="Gene3D" id="3.40.1350.10">
    <property type="match status" value="1"/>
</dbReference>
<gene>
    <name evidence="3" type="ORF">GN157_12530</name>
</gene>
<dbReference type="PANTHER" id="PTHR30547:SF5">
    <property type="entry name" value="NUCLEASE YHCG-RELATED"/>
    <property type="match status" value="1"/>
</dbReference>
<dbReference type="PANTHER" id="PTHR30547">
    <property type="entry name" value="UNCHARACTERIZED PROTEIN YHCG-RELATED"/>
    <property type="match status" value="1"/>
</dbReference>
<feature type="domain" description="YhcG N-terminal" evidence="2">
    <location>
        <begin position="7"/>
        <end position="98"/>
    </location>
</feature>
<dbReference type="AlphaFoldDB" id="A0A6N8HFN4"/>
<organism evidence="3 4">
    <name type="scientific">Flavobacterium rakeshii</name>
    <dbReference type="NCBI Taxonomy" id="1038845"/>
    <lineage>
        <taxon>Bacteria</taxon>
        <taxon>Pseudomonadati</taxon>
        <taxon>Bacteroidota</taxon>
        <taxon>Flavobacteriia</taxon>
        <taxon>Flavobacteriales</taxon>
        <taxon>Flavobacteriaceae</taxon>
        <taxon>Flavobacterium</taxon>
    </lineage>
</organism>
<dbReference type="InterPro" id="IPR011856">
    <property type="entry name" value="tRNA_endonuc-like_dom_sf"/>
</dbReference>
<name>A0A6N8HFN4_9FLAO</name>
<accession>A0A6N8HFN4</accession>
<evidence type="ECO:0000259" key="1">
    <source>
        <dbReference type="Pfam" id="PF06250"/>
    </source>
</evidence>
<dbReference type="GO" id="GO:0003676">
    <property type="term" value="F:nucleic acid binding"/>
    <property type="evidence" value="ECO:0007669"/>
    <property type="project" value="InterPro"/>
</dbReference>
<dbReference type="EMBL" id="WOWP01000050">
    <property type="protein sequence ID" value="MUV04536.1"/>
    <property type="molecule type" value="Genomic_DNA"/>
</dbReference>
<dbReference type="Pfam" id="PF17761">
    <property type="entry name" value="DUF1016_N"/>
    <property type="match status" value="2"/>
</dbReference>
<feature type="domain" description="YhcG PDDEXK nuclease" evidence="1">
    <location>
        <begin position="195"/>
        <end position="347"/>
    </location>
</feature>
<evidence type="ECO:0000313" key="3">
    <source>
        <dbReference type="EMBL" id="MUV04536.1"/>
    </source>
</evidence>
<feature type="domain" description="YhcG N-terminal" evidence="2">
    <location>
        <begin position="113"/>
        <end position="174"/>
    </location>
</feature>
<evidence type="ECO:0000313" key="4">
    <source>
        <dbReference type="Proteomes" id="UP000433945"/>
    </source>
</evidence>
<dbReference type="RefSeq" id="WP_157483756.1">
    <property type="nucleotide sequence ID" value="NZ_WOWP01000050.1"/>
</dbReference>
<keyword evidence="4" id="KW-1185">Reference proteome</keyword>
<dbReference type="InterPro" id="IPR009362">
    <property type="entry name" value="YhcG_C"/>
</dbReference>